<sequence length="205" mass="22433">MGHAWLLAKRLLNCCPPDMRQCGFVSADGALENTAVLDAVLGDCRKKARGLPDGFINYLALIYNTVHTSLAVNGENTNLVRVGCGVRQEDPLSPIFFNMAMDLILASLPQGIGYGVEGEKIAALTYADDLVLLAGSKVEMQEPIDSVVEIGEILGLRVNSRKSSVLLMVPDGERKKHHYLAERVYSVRRSKLQQVACVALPRRKL</sequence>
<dbReference type="GO" id="GO:0071897">
    <property type="term" value="P:DNA biosynthetic process"/>
    <property type="evidence" value="ECO:0007669"/>
    <property type="project" value="UniProtKB-ARBA"/>
</dbReference>
<dbReference type="InterPro" id="IPR043502">
    <property type="entry name" value="DNA/RNA_pol_sf"/>
</dbReference>
<dbReference type="PANTHER" id="PTHR47027:SF20">
    <property type="entry name" value="REVERSE TRANSCRIPTASE-LIKE PROTEIN WITH RNA-DIRECTED DNA POLYMERASE DOMAIN"/>
    <property type="match status" value="1"/>
</dbReference>
<dbReference type="PANTHER" id="PTHR47027">
    <property type="entry name" value="REVERSE TRANSCRIPTASE DOMAIN-CONTAINING PROTEIN"/>
    <property type="match status" value="1"/>
</dbReference>
<proteinExistence type="predicted"/>
<comment type="caution">
    <text evidence="2">The sequence shown here is derived from an EMBL/GenBank/DDBJ whole genome shotgun (WGS) entry which is preliminary data.</text>
</comment>
<dbReference type="Proteomes" id="UP001153954">
    <property type="component" value="Unassembled WGS sequence"/>
</dbReference>
<dbReference type="AlphaFoldDB" id="A0AAU9TE86"/>
<keyword evidence="3" id="KW-1185">Reference proteome</keyword>
<evidence type="ECO:0000313" key="2">
    <source>
        <dbReference type="EMBL" id="CAH2083820.1"/>
    </source>
</evidence>
<gene>
    <name evidence="2" type="ORF">EEDITHA_LOCUS449</name>
</gene>
<dbReference type="InterPro" id="IPR000477">
    <property type="entry name" value="RT_dom"/>
</dbReference>
<evidence type="ECO:0000313" key="3">
    <source>
        <dbReference type="Proteomes" id="UP001153954"/>
    </source>
</evidence>
<dbReference type="PROSITE" id="PS50878">
    <property type="entry name" value="RT_POL"/>
    <property type="match status" value="1"/>
</dbReference>
<organism evidence="2 3">
    <name type="scientific">Euphydryas editha</name>
    <name type="common">Edith's checkerspot</name>
    <dbReference type="NCBI Taxonomy" id="104508"/>
    <lineage>
        <taxon>Eukaryota</taxon>
        <taxon>Metazoa</taxon>
        <taxon>Ecdysozoa</taxon>
        <taxon>Arthropoda</taxon>
        <taxon>Hexapoda</taxon>
        <taxon>Insecta</taxon>
        <taxon>Pterygota</taxon>
        <taxon>Neoptera</taxon>
        <taxon>Endopterygota</taxon>
        <taxon>Lepidoptera</taxon>
        <taxon>Glossata</taxon>
        <taxon>Ditrysia</taxon>
        <taxon>Papilionoidea</taxon>
        <taxon>Nymphalidae</taxon>
        <taxon>Nymphalinae</taxon>
        <taxon>Euphydryas</taxon>
    </lineage>
</organism>
<dbReference type="EMBL" id="CAKOGL010000001">
    <property type="protein sequence ID" value="CAH2083820.1"/>
    <property type="molecule type" value="Genomic_DNA"/>
</dbReference>
<accession>A0AAU9TE86</accession>
<feature type="domain" description="Reverse transcriptase" evidence="1">
    <location>
        <begin position="1"/>
        <end position="184"/>
    </location>
</feature>
<dbReference type="Pfam" id="PF00078">
    <property type="entry name" value="RVT_1"/>
    <property type="match status" value="1"/>
</dbReference>
<name>A0AAU9TE86_EUPED</name>
<dbReference type="SUPFAM" id="SSF56672">
    <property type="entry name" value="DNA/RNA polymerases"/>
    <property type="match status" value="1"/>
</dbReference>
<reference evidence="2" key="1">
    <citation type="submission" date="2022-03" db="EMBL/GenBank/DDBJ databases">
        <authorList>
            <person name="Tunstrom K."/>
        </authorList>
    </citation>
    <scope>NUCLEOTIDE SEQUENCE</scope>
</reference>
<evidence type="ECO:0000259" key="1">
    <source>
        <dbReference type="PROSITE" id="PS50878"/>
    </source>
</evidence>
<protein>
    <recommendedName>
        <fullName evidence="1">Reverse transcriptase domain-containing protein</fullName>
    </recommendedName>
</protein>